<evidence type="ECO:0000313" key="2">
    <source>
        <dbReference type="Proteomes" id="UP000279236"/>
    </source>
</evidence>
<dbReference type="EMBL" id="RSCE01000004">
    <property type="protein sequence ID" value="RSH83239.1"/>
    <property type="molecule type" value="Genomic_DNA"/>
</dbReference>
<dbReference type="Proteomes" id="UP000279236">
    <property type="component" value="Unassembled WGS sequence"/>
</dbReference>
<sequence length="83" mass="9405">MAIVTIFHLGSEVAHDVLSAAHDAVFQCLTSALHNKFCLRTQEGRYTSRFSIATFDFLEQDVEAEIKTVLSRHCHCRPSMSYD</sequence>
<keyword evidence="2" id="KW-1185">Reference proteome</keyword>
<accession>A0A427XWJ4</accession>
<proteinExistence type="predicted"/>
<name>A0A427XWJ4_9TREE</name>
<evidence type="ECO:0000313" key="1">
    <source>
        <dbReference type="EMBL" id="RSH83239.1"/>
    </source>
</evidence>
<dbReference type="GeneID" id="39591449"/>
<organism evidence="1 2">
    <name type="scientific">Apiotrichum porosum</name>
    <dbReference type="NCBI Taxonomy" id="105984"/>
    <lineage>
        <taxon>Eukaryota</taxon>
        <taxon>Fungi</taxon>
        <taxon>Dikarya</taxon>
        <taxon>Basidiomycota</taxon>
        <taxon>Agaricomycotina</taxon>
        <taxon>Tremellomycetes</taxon>
        <taxon>Trichosporonales</taxon>
        <taxon>Trichosporonaceae</taxon>
        <taxon>Apiotrichum</taxon>
    </lineage>
</organism>
<dbReference type="RefSeq" id="XP_028477191.1">
    <property type="nucleotide sequence ID" value="XM_028622299.1"/>
</dbReference>
<reference evidence="1 2" key="1">
    <citation type="submission" date="2018-11" db="EMBL/GenBank/DDBJ databases">
        <title>Genome sequence of Apiotrichum porosum DSM 27194.</title>
        <authorList>
            <person name="Aliyu H."/>
            <person name="Gorte O."/>
            <person name="Ochsenreither K."/>
        </authorList>
    </citation>
    <scope>NUCLEOTIDE SEQUENCE [LARGE SCALE GENOMIC DNA]</scope>
    <source>
        <strain evidence="1 2">DSM 27194</strain>
    </source>
</reference>
<gene>
    <name evidence="1" type="ORF">EHS24_006906</name>
</gene>
<comment type="caution">
    <text evidence="1">The sequence shown here is derived from an EMBL/GenBank/DDBJ whole genome shotgun (WGS) entry which is preliminary data.</text>
</comment>
<protein>
    <submittedName>
        <fullName evidence="1">Uncharacterized protein</fullName>
    </submittedName>
</protein>
<dbReference type="AlphaFoldDB" id="A0A427XWJ4"/>